<feature type="compositionally biased region" description="Basic and acidic residues" evidence="1">
    <location>
        <begin position="200"/>
        <end position="215"/>
    </location>
</feature>
<dbReference type="KEGG" id="cxe:FOB82_03130"/>
<evidence type="ECO:0000313" key="2">
    <source>
        <dbReference type="EMBL" id="QGS34090.1"/>
    </source>
</evidence>
<accession>A0A6B8TRS2</accession>
<organism evidence="2 3">
    <name type="scientific">Corynebacterium xerosis</name>
    <dbReference type="NCBI Taxonomy" id="1725"/>
    <lineage>
        <taxon>Bacteria</taxon>
        <taxon>Bacillati</taxon>
        <taxon>Actinomycetota</taxon>
        <taxon>Actinomycetes</taxon>
        <taxon>Mycobacteriales</taxon>
        <taxon>Corynebacteriaceae</taxon>
        <taxon>Corynebacterium</taxon>
    </lineage>
</organism>
<reference evidence="2 3" key="1">
    <citation type="submission" date="2019-11" db="EMBL/GenBank/DDBJ databases">
        <title>FDA dAtabase for Regulatory Grade micrObial Sequences (FDA-ARGOS): Supporting development and validation of Infectious Disease Dx tests.</title>
        <authorList>
            <person name="Kerrigan L."/>
            <person name="Long C."/>
            <person name="Tallon L."/>
            <person name="Sadzewicz L."/>
            <person name="Vavikolanu K."/>
            <person name="Mehta A."/>
            <person name="Aluvathingal J."/>
            <person name="Nadendla S."/>
            <person name="Yan Y."/>
            <person name="Sichtig H."/>
        </authorList>
    </citation>
    <scope>NUCLEOTIDE SEQUENCE [LARGE SCALE GENOMIC DNA]</scope>
    <source>
        <strain evidence="2 3">FDAARGOS_674</strain>
    </source>
</reference>
<gene>
    <name evidence="2" type="ORF">FOB82_03130</name>
</gene>
<dbReference type="Proteomes" id="UP000426857">
    <property type="component" value="Chromosome"/>
</dbReference>
<feature type="region of interest" description="Disordered" evidence="1">
    <location>
        <begin position="188"/>
        <end position="255"/>
    </location>
</feature>
<dbReference type="RefSeq" id="WP_155867896.1">
    <property type="nucleotide sequence ID" value="NZ_CP046322.1"/>
</dbReference>
<dbReference type="AlphaFoldDB" id="A0A6B8TRS2"/>
<feature type="region of interest" description="Disordered" evidence="1">
    <location>
        <begin position="1"/>
        <end position="23"/>
    </location>
</feature>
<evidence type="ECO:0000313" key="3">
    <source>
        <dbReference type="Proteomes" id="UP000426857"/>
    </source>
</evidence>
<evidence type="ECO:0000256" key="1">
    <source>
        <dbReference type="SAM" id="MobiDB-lite"/>
    </source>
</evidence>
<feature type="region of interest" description="Disordered" evidence="1">
    <location>
        <begin position="47"/>
        <end position="75"/>
    </location>
</feature>
<proteinExistence type="predicted"/>
<sequence>MSQIDVWKAGGPSNSVMTGLEGGNAKSVSAKTLAKLDAALQWEPGSARRVYEDGGEPTELDGDGPSQSKSLFPGGTADAKRIINETAEAMHRPGTTPGDLDETKRGWLDRLAQLATINGLVGAVENPEHPQALAAIRASLRENIGRHGVTPDLVRTVAAGHLSAVVSQLDAPRRDQVVELAYRLLDEQESEGGGASSFEDSERNEVSDLAARRDSNTPPRSIRNVVDDDDPTAGIDPQRYAAHPKTDNIDIDNWD</sequence>
<protein>
    <submittedName>
        <fullName evidence="2">Uncharacterized protein</fullName>
    </submittedName>
</protein>
<feature type="compositionally biased region" description="Acidic residues" evidence="1">
    <location>
        <begin position="53"/>
        <end position="62"/>
    </location>
</feature>
<name>A0A6B8TRS2_9CORY</name>
<dbReference type="EMBL" id="CP046322">
    <property type="protein sequence ID" value="QGS34090.1"/>
    <property type="molecule type" value="Genomic_DNA"/>
</dbReference>